<evidence type="ECO:0000256" key="3">
    <source>
        <dbReference type="ARBA" id="ARBA00022801"/>
    </source>
</evidence>
<evidence type="ECO:0000256" key="4">
    <source>
        <dbReference type="ARBA" id="ARBA00022806"/>
    </source>
</evidence>
<protein>
    <recommendedName>
        <fullName evidence="7">ATP-dependent DNA helicase</fullName>
        <ecNumber evidence="7">5.6.2.4</ecNumber>
    </recommendedName>
</protein>
<organism evidence="12 13">
    <name type="scientific">Hevea brasiliensis</name>
    <name type="common">Para rubber tree</name>
    <name type="synonym">Siphonia brasiliensis</name>
    <dbReference type="NCBI Taxonomy" id="3981"/>
    <lineage>
        <taxon>Eukaryota</taxon>
        <taxon>Viridiplantae</taxon>
        <taxon>Streptophyta</taxon>
        <taxon>Embryophyta</taxon>
        <taxon>Tracheophyta</taxon>
        <taxon>Spermatophyta</taxon>
        <taxon>Magnoliopsida</taxon>
        <taxon>eudicotyledons</taxon>
        <taxon>Gunneridae</taxon>
        <taxon>Pentapetalae</taxon>
        <taxon>rosids</taxon>
        <taxon>fabids</taxon>
        <taxon>Malpighiales</taxon>
        <taxon>Euphorbiaceae</taxon>
        <taxon>Crotonoideae</taxon>
        <taxon>Micrandreae</taxon>
        <taxon>Hevea</taxon>
    </lineage>
</organism>
<sequence>MAGSRLSSEEVIAKLIEMGFENSSAVQAVKKVGPLFNDAVEYILNGSCGDCGGAPSNSEYSTSNRKALGKRTLSSAALGQMRQSSILNHFQYTGTPKRSRNNNVPDISISSSEILARPIDDVKASITRVDCGNLKTVPEDLQVCFREEADTGLDWEQRANNLLQKHFGYSSVKSFQKEALAAWLAHQDCLVLAATGSGKSLCFQIPALLTGKVVIVISPLISLMHDQCLKLSRYGISACFLGSGQPDSGVEQKAMRGILIKPLQGLAESRGIALFAIDEVHCVSKWGHDFRPDYRRLSVLRENFNARNLQFLKFDIPLMALTATATIQVREDILESLNMSKETKIVITSFFRPNLRFLVTLSPAFHSCSFAYGEFCGESPHKDWEMSGLAETIDASSTAEKRLALLQEPLEEGPTIIYVPTRKETLSIANYLCDYGVKAAAYNASLSKSHLRQVHKEFHDNMLEVVVATVAFGMGIDKLNVRRIHYGWPQSLEAYYQEAGRAGRDGKLAECILYANLSRIPSLLPSKRSEDQTKQAYKMLSDCFRYGMNTSCCRAKRLVEYFGEDFSYEKCLLCDVCVDGPPKVENLKEEADILMQIIAAHHGQSCYLDGSYDDTYSDSKSPRLMQKPNLRMFVSKLREQSQKFCEKDQLWWRGLARVIEGKGYIREGDDKIHVQIKFPQMTRLGLEFLEFERDQPFYVYPEADMILSMNKCKSYSTFADWGKGWADPEIRHQRLEKRRLNREPRKPRMRKSRKGKPDTRTARGRITAKLSKLK</sequence>
<evidence type="ECO:0000256" key="5">
    <source>
        <dbReference type="ARBA" id="ARBA00022840"/>
    </source>
</evidence>
<dbReference type="PROSITE" id="PS50030">
    <property type="entry name" value="UBA"/>
    <property type="match status" value="1"/>
</dbReference>
<evidence type="ECO:0000259" key="11">
    <source>
        <dbReference type="PROSITE" id="PS51194"/>
    </source>
</evidence>
<dbReference type="Gene3D" id="1.10.8.10">
    <property type="entry name" value="DNA helicase RuvA subunit, C-terminal domain"/>
    <property type="match status" value="1"/>
</dbReference>
<feature type="domain" description="Helicase C-terminal" evidence="11">
    <location>
        <begin position="398"/>
        <end position="559"/>
    </location>
</feature>
<dbReference type="PANTHER" id="PTHR13710">
    <property type="entry name" value="DNA HELICASE RECQ FAMILY MEMBER"/>
    <property type="match status" value="1"/>
</dbReference>
<gene>
    <name evidence="12" type="ORF">GH714_042185</name>
</gene>
<dbReference type="SMART" id="SM00490">
    <property type="entry name" value="HELICc"/>
    <property type="match status" value="1"/>
</dbReference>
<keyword evidence="2 7" id="KW-0547">Nucleotide-binding</keyword>
<feature type="domain" description="Helicase ATP-binding" evidence="10">
    <location>
        <begin position="180"/>
        <end position="343"/>
    </location>
</feature>
<evidence type="ECO:0000256" key="8">
    <source>
        <dbReference type="SAM" id="MobiDB-lite"/>
    </source>
</evidence>
<dbReference type="GO" id="GO:0043138">
    <property type="term" value="F:3'-5' DNA helicase activity"/>
    <property type="evidence" value="ECO:0007669"/>
    <property type="project" value="UniProtKB-EC"/>
</dbReference>
<dbReference type="Proteomes" id="UP000467840">
    <property type="component" value="Chromosome 15"/>
</dbReference>
<dbReference type="GO" id="GO:0005694">
    <property type="term" value="C:chromosome"/>
    <property type="evidence" value="ECO:0007669"/>
    <property type="project" value="TreeGrafter"/>
</dbReference>
<evidence type="ECO:0000256" key="1">
    <source>
        <dbReference type="ARBA" id="ARBA00005446"/>
    </source>
</evidence>
<feature type="region of interest" description="Disordered" evidence="8">
    <location>
        <begin position="736"/>
        <end position="774"/>
    </location>
</feature>
<dbReference type="InterPro" id="IPR036388">
    <property type="entry name" value="WH-like_DNA-bd_sf"/>
</dbReference>
<evidence type="ECO:0000313" key="13">
    <source>
        <dbReference type="Proteomes" id="UP000467840"/>
    </source>
</evidence>
<proteinExistence type="inferred from homology"/>
<dbReference type="Pfam" id="PF00271">
    <property type="entry name" value="Helicase_C"/>
    <property type="match status" value="1"/>
</dbReference>
<dbReference type="CDD" id="cd17920">
    <property type="entry name" value="DEXHc_RecQ"/>
    <property type="match status" value="1"/>
</dbReference>
<keyword evidence="13" id="KW-1185">Reference proteome</keyword>
<dbReference type="InterPro" id="IPR027417">
    <property type="entry name" value="P-loop_NTPase"/>
</dbReference>
<dbReference type="Gene3D" id="3.40.50.300">
    <property type="entry name" value="P-loop containing nucleotide triphosphate hydrolases"/>
    <property type="match status" value="2"/>
</dbReference>
<dbReference type="FunFam" id="3.40.50.300:FF:001456">
    <property type="entry name" value="ATP-dependent DNA helicase"/>
    <property type="match status" value="1"/>
</dbReference>
<dbReference type="GO" id="GO:0009378">
    <property type="term" value="F:four-way junction helicase activity"/>
    <property type="evidence" value="ECO:0007669"/>
    <property type="project" value="TreeGrafter"/>
</dbReference>
<dbReference type="InterPro" id="IPR001650">
    <property type="entry name" value="Helicase_C-like"/>
</dbReference>
<dbReference type="GO" id="GO:0016787">
    <property type="term" value="F:hydrolase activity"/>
    <property type="evidence" value="ECO:0007669"/>
    <property type="project" value="UniProtKB-KW"/>
</dbReference>
<dbReference type="InterPro" id="IPR009060">
    <property type="entry name" value="UBA-like_sf"/>
</dbReference>
<dbReference type="PANTHER" id="PTHR13710:SF69">
    <property type="entry name" value="ATP-DEPENDENT DNA HELICASE Q-LIKE SIM"/>
    <property type="match status" value="1"/>
</dbReference>
<dbReference type="InterPro" id="IPR032284">
    <property type="entry name" value="RecQ_Zn-bd"/>
</dbReference>
<keyword evidence="4 7" id="KW-0347">Helicase</keyword>
<keyword evidence="5 7" id="KW-0067">ATP-binding</keyword>
<dbReference type="Pfam" id="PF16124">
    <property type="entry name" value="RecQ_Zn_bind"/>
    <property type="match status" value="1"/>
</dbReference>
<dbReference type="EC" id="5.6.2.4" evidence="7"/>
<name>A0A6A6MUJ5_HEVBR</name>
<dbReference type="FunFam" id="1.10.10.10:FF:000782">
    <property type="entry name" value="ATP-dependent DNA helicase"/>
    <property type="match status" value="1"/>
</dbReference>
<evidence type="ECO:0000256" key="7">
    <source>
        <dbReference type="RuleBase" id="RU364117"/>
    </source>
</evidence>
<dbReference type="PROSITE" id="PS51194">
    <property type="entry name" value="HELICASE_CTER"/>
    <property type="match status" value="1"/>
</dbReference>
<dbReference type="GO" id="GO:0005524">
    <property type="term" value="F:ATP binding"/>
    <property type="evidence" value="ECO:0007669"/>
    <property type="project" value="UniProtKB-KW"/>
</dbReference>
<dbReference type="Pfam" id="PF00270">
    <property type="entry name" value="DEAD"/>
    <property type="match status" value="1"/>
</dbReference>
<evidence type="ECO:0000259" key="9">
    <source>
        <dbReference type="PROSITE" id="PS50030"/>
    </source>
</evidence>
<dbReference type="GO" id="GO:0005737">
    <property type="term" value="C:cytoplasm"/>
    <property type="evidence" value="ECO:0007669"/>
    <property type="project" value="TreeGrafter"/>
</dbReference>
<evidence type="ECO:0000259" key="10">
    <source>
        <dbReference type="PROSITE" id="PS51192"/>
    </source>
</evidence>
<reference evidence="12 13" key="1">
    <citation type="journal article" date="2020" name="Mol. Plant">
        <title>The Chromosome-Based Rubber Tree Genome Provides New Insights into Spurge Genome Evolution and Rubber Biosynthesis.</title>
        <authorList>
            <person name="Liu J."/>
            <person name="Shi C."/>
            <person name="Shi C.C."/>
            <person name="Li W."/>
            <person name="Zhang Q.J."/>
            <person name="Zhang Y."/>
            <person name="Li K."/>
            <person name="Lu H.F."/>
            <person name="Shi C."/>
            <person name="Zhu S.T."/>
            <person name="Xiao Z.Y."/>
            <person name="Nan H."/>
            <person name="Yue Y."/>
            <person name="Zhu X.G."/>
            <person name="Wu Y."/>
            <person name="Hong X.N."/>
            <person name="Fan G.Y."/>
            <person name="Tong Y."/>
            <person name="Zhang D."/>
            <person name="Mao C.L."/>
            <person name="Liu Y.L."/>
            <person name="Hao S.J."/>
            <person name="Liu W.Q."/>
            <person name="Lv M.Q."/>
            <person name="Zhang H.B."/>
            <person name="Liu Y."/>
            <person name="Hu-Tang G.R."/>
            <person name="Wang J.P."/>
            <person name="Wang J.H."/>
            <person name="Sun Y.H."/>
            <person name="Ni S.B."/>
            <person name="Chen W.B."/>
            <person name="Zhang X.C."/>
            <person name="Jiao Y.N."/>
            <person name="Eichler E.E."/>
            <person name="Li G.H."/>
            <person name="Liu X."/>
            <person name="Gao L.Z."/>
        </authorList>
    </citation>
    <scope>NUCLEOTIDE SEQUENCE [LARGE SCALE GENOMIC DNA]</scope>
    <source>
        <strain evidence="13">cv. GT1</strain>
        <tissue evidence="12">Leaf</tissue>
    </source>
</reference>
<dbReference type="InterPro" id="IPR004589">
    <property type="entry name" value="DNA_helicase_ATP-dep_RecQ"/>
</dbReference>
<dbReference type="GO" id="GO:0005634">
    <property type="term" value="C:nucleus"/>
    <property type="evidence" value="ECO:0007669"/>
    <property type="project" value="UniProtKB-SubCell"/>
</dbReference>
<feature type="domain" description="UBA" evidence="9">
    <location>
        <begin position="6"/>
        <end position="46"/>
    </location>
</feature>
<accession>A0A6A6MUJ5</accession>
<dbReference type="InterPro" id="IPR011545">
    <property type="entry name" value="DEAD/DEAH_box_helicase_dom"/>
</dbReference>
<dbReference type="PROSITE" id="PS51192">
    <property type="entry name" value="HELICASE_ATP_BIND_1"/>
    <property type="match status" value="1"/>
</dbReference>
<dbReference type="InterPro" id="IPR014001">
    <property type="entry name" value="Helicase_ATP-bd"/>
</dbReference>
<keyword evidence="3 7" id="KW-0378">Hydrolase</keyword>
<dbReference type="FunFam" id="3.40.50.300:FF:001391">
    <property type="entry name" value="ATP-dependent DNA helicase"/>
    <property type="match status" value="1"/>
</dbReference>
<dbReference type="Gene3D" id="1.10.10.10">
    <property type="entry name" value="Winged helix-like DNA-binding domain superfamily/Winged helix DNA-binding domain"/>
    <property type="match status" value="1"/>
</dbReference>
<dbReference type="GO" id="GO:0000724">
    <property type="term" value="P:double-strand break repair via homologous recombination"/>
    <property type="evidence" value="ECO:0007669"/>
    <property type="project" value="TreeGrafter"/>
</dbReference>
<dbReference type="SUPFAM" id="SSF52540">
    <property type="entry name" value="P-loop containing nucleoside triphosphate hydrolases"/>
    <property type="match status" value="1"/>
</dbReference>
<comment type="catalytic activity">
    <reaction evidence="7">
        <text>ATP + H2O = ADP + phosphate + H(+)</text>
        <dbReference type="Rhea" id="RHEA:13065"/>
        <dbReference type="ChEBI" id="CHEBI:15377"/>
        <dbReference type="ChEBI" id="CHEBI:15378"/>
        <dbReference type="ChEBI" id="CHEBI:30616"/>
        <dbReference type="ChEBI" id="CHEBI:43474"/>
        <dbReference type="ChEBI" id="CHEBI:456216"/>
    </reaction>
</comment>
<dbReference type="InterPro" id="IPR015940">
    <property type="entry name" value="UBA"/>
</dbReference>
<dbReference type="EMBL" id="JAAGAX010000005">
    <property type="protein sequence ID" value="KAF2316844.1"/>
    <property type="molecule type" value="Genomic_DNA"/>
</dbReference>
<comment type="subcellular location">
    <subcellularLocation>
        <location evidence="7">Nucleus</location>
    </subcellularLocation>
</comment>
<evidence type="ECO:0000256" key="6">
    <source>
        <dbReference type="ARBA" id="ARBA00034617"/>
    </source>
</evidence>
<comment type="caution">
    <text evidence="12">The sequence shown here is derived from an EMBL/GenBank/DDBJ whole genome shotgun (WGS) entry which is preliminary data.</text>
</comment>
<dbReference type="SUPFAM" id="SSF46934">
    <property type="entry name" value="UBA-like"/>
    <property type="match status" value="1"/>
</dbReference>
<dbReference type="AlphaFoldDB" id="A0A6A6MUJ5"/>
<dbReference type="SMART" id="SM00487">
    <property type="entry name" value="DEXDc"/>
    <property type="match status" value="1"/>
</dbReference>
<evidence type="ECO:0000256" key="2">
    <source>
        <dbReference type="ARBA" id="ARBA00022741"/>
    </source>
</evidence>
<keyword evidence="7" id="KW-0539">Nucleus</keyword>
<evidence type="ECO:0000313" key="12">
    <source>
        <dbReference type="EMBL" id="KAF2316844.1"/>
    </source>
</evidence>
<comment type="catalytic activity">
    <reaction evidence="6 7">
        <text>Couples ATP hydrolysis with the unwinding of duplex DNA by translocating in the 3'-5' direction.</text>
        <dbReference type="EC" id="5.6.2.4"/>
    </reaction>
</comment>
<dbReference type="GO" id="GO:0003676">
    <property type="term" value="F:nucleic acid binding"/>
    <property type="evidence" value="ECO:0007669"/>
    <property type="project" value="InterPro"/>
</dbReference>
<comment type="similarity">
    <text evidence="1 7">Belongs to the helicase family. RecQ subfamily.</text>
</comment>
<dbReference type="NCBIfam" id="TIGR00614">
    <property type="entry name" value="recQ_fam"/>
    <property type="match status" value="1"/>
</dbReference>